<dbReference type="GO" id="GO:0006121">
    <property type="term" value="P:mitochondrial electron transport, succinate to ubiquinone"/>
    <property type="evidence" value="ECO:0007669"/>
    <property type="project" value="TreeGrafter"/>
</dbReference>
<dbReference type="InterPro" id="IPR005631">
    <property type="entry name" value="SDH"/>
</dbReference>
<dbReference type="FunFam" id="1.10.150.250:FF:000004">
    <property type="entry name" value="Succinate dehydrogenase assembly factor 2, mitochondrial"/>
    <property type="match status" value="1"/>
</dbReference>
<evidence type="ECO:0000256" key="1">
    <source>
        <dbReference type="ARBA" id="ARBA00023128"/>
    </source>
</evidence>
<evidence type="ECO:0008006" key="4">
    <source>
        <dbReference type="Google" id="ProtNLM"/>
    </source>
</evidence>
<dbReference type="Pfam" id="PF03937">
    <property type="entry name" value="Sdh5"/>
    <property type="match status" value="1"/>
</dbReference>
<dbReference type="AlphaFoldDB" id="A0A7S0R4C6"/>
<gene>
    <name evidence="3" type="ORF">CLEI1391_LOCUS2139</name>
</gene>
<organism evidence="3">
    <name type="scientific">Chlamydomonas leiostraca</name>
    <dbReference type="NCBI Taxonomy" id="1034604"/>
    <lineage>
        <taxon>Eukaryota</taxon>
        <taxon>Viridiplantae</taxon>
        <taxon>Chlorophyta</taxon>
        <taxon>core chlorophytes</taxon>
        <taxon>Chlorophyceae</taxon>
        <taxon>CS clade</taxon>
        <taxon>Chlamydomonadales</taxon>
        <taxon>Chlamydomonadaceae</taxon>
        <taxon>Chlamydomonas</taxon>
    </lineage>
</organism>
<keyword evidence="2" id="KW-0143">Chaperone</keyword>
<dbReference type="SUPFAM" id="SSF109910">
    <property type="entry name" value="YgfY-like"/>
    <property type="match status" value="1"/>
</dbReference>
<dbReference type="InterPro" id="IPR036714">
    <property type="entry name" value="SDH_sf"/>
</dbReference>
<dbReference type="GO" id="GO:0034553">
    <property type="term" value="P:mitochondrial respiratory chain complex II assembly"/>
    <property type="evidence" value="ECO:0007669"/>
    <property type="project" value="TreeGrafter"/>
</dbReference>
<dbReference type="EMBL" id="HBFB01004003">
    <property type="protein sequence ID" value="CAD8666775.1"/>
    <property type="molecule type" value="Transcribed_RNA"/>
</dbReference>
<reference evidence="3" key="1">
    <citation type="submission" date="2021-01" db="EMBL/GenBank/DDBJ databases">
        <authorList>
            <person name="Corre E."/>
            <person name="Pelletier E."/>
            <person name="Niang G."/>
            <person name="Scheremetjew M."/>
            <person name="Finn R."/>
            <person name="Kale V."/>
            <person name="Holt S."/>
            <person name="Cochrane G."/>
            <person name="Meng A."/>
            <person name="Brown T."/>
            <person name="Cohen L."/>
        </authorList>
    </citation>
    <scope>NUCLEOTIDE SEQUENCE</scope>
    <source>
        <strain evidence="3">SAG 11-49</strain>
    </source>
</reference>
<evidence type="ECO:0000256" key="2">
    <source>
        <dbReference type="ARBA" id="ARBA00023186"/>
    </source>
</evidence>
<proteinExistence type="predicted"/>
<name>A0A7S0R4C6_9CHLO</name>
<dbReference type="PANTHER" id="PTHR12469">
    <property type="entry name" value="PROTEIN EMI5 HOMOLOG, MITOCHONDRIAL"/>
    <property type="match status" value="1"/>
</dbReference>
<dbReference type="Gene3D" id="1.10.150.250">
    <property type="entry name" value="Flavinator of succinate dehydrogenase"/>
    <property type="match status" value="1"/>
</dbReference>
<keyword evidence="1" id="KW-0496">Mitochondrion</keyword>
<protein>
    <recommendedName>
        <fullName evidence="4">Succinate dehydrogenase assembly factor 2, mitochondrial</fullName>
    </recommendedName>
</protein>
<dbReference type="GO" id="GO:0005739">
    <property type="term" value="C:mitochondrion"/>
    <property type="evidence" value="ECO:0007669"/>
    <property type="project" value="TreeGrafter"/>
</dbReference>
<dbReference type="GO" id="GO:0006099">
    <property type="term" value="P:tricarboxylic acid cycle"/>
    <property type="evidence" value="ECO:0007669"/>
    <property type="project" value="TreeGrafter"/>
</dbReference>
<accession>A0A7S0R4C6</accession>
<dbReference type="PANTHER" id="PTHR12469:SF2">
    <property type="entry name" value="SUCCINATE DEHYDROGENASE ASSEMBLY FACTOR 2, MITOCHONDRIAL"/>
    <property type="match status" value="1"/>
</dbReference>
<sequence length="171" mass="18834">MLRQVASRLLTASRQLAVADLPAGVASTSSRCTLLNTLGYASDALSDDARRKAMQSKLLYRSKQRGFLELDLLVGLWAEQNIPQMDLPMLDHMTVLLDQENPDLFKWLTGQLPAPEHMLKNSAYVALRGHVAGQLSANAAEGTHAAQGKEWVRGWDDSWRGAPEKQAPAKQ</sequence>
<evidence type="ECO:0000313" key="3">
    <source>
        <dbReference type="EMBL" id="CAD8666775.1"/>
    </source>
</evidence>